<dbReference type="EMBL" id="AACZ04009648">
    <property type="status" value="NOT_ANNOTATED_CDS"/>
    <property type="molecule type" value="Genomic_DNA"/>
</dbReference>
<dbReference type="GO" id="GO:0019904">
    <property type="term" value="F:protein domain specific binding"/>
    <property type="evidence" value="ECO:0007669"/>
    <property type="project" value="Ensembl"/>
</dbReference>
<dbReference type="GO" id="GO:0019901">
    <property type="term" value="F:protein kinase binding"/>
    <property type="evidence" value="ECO:0007669"/>
    <property type="project" value="Ensembl"/>
</dbReference>
<dbReference type="GO" id="GO:0001227">
    <property type="term" value="F:DNA-binding transcription repressor activity, RNA polymerase II-specific"/>
    <property type="evidence" value="ECO:0007669"/>
    <property type="project" value="Ensembl"/>
</dbReference>
<dbReference type="GO" id="GO:0030514">
    <property type="term" value="P:negative regulation of BMP signaling pathway"/>
    <property type="evidence" value="ECO:0000318"/>
    <property type="project" value="GO_Central"/>
</dbReference>
<dbReference type="InterPro" id="IPR009061">
    <property type="entry name" value="DNA-bd_dom_put_sf"/>
</dbReference>
<protein>
    <recommendedName>
        <fullName evidence="2">Ski oncogene</fullName>
    </recommendedName>
    <alternativeName>
        <fullName evidence="3">Proto-oncogene c-Ski</fullName>
    </alternativeName>
</protein>
<dbReference type="GO" id="GO:0000981">
    <property type="term" value="F:DNA-binding transcription factor activity, RNA polymerase II-specific"/>
    <property type="evidence" value="ECO:0000318"/>
    <property type="project" value="GO_Central"/>
</dbReference>
<accession>H2PXU5</accession>
<dbReference type="Bgee" id="ENSPTRG00000000047">
    <property type="expression patterns" value="Expressed in cerebellar cortex and 20 other cell types or tissues"/>
</dbReference>
<dbReference type="GO" id="GO:0008270">
    <property type="term" value="F:zinc ion binding"/>
    <property type="evidence" value="ECO:0007669"/>
    <property type="project" value="Ensembl"/>
</dbReference>
<dbReference type="GO" id="GO:0000978">
    <property type="term" value="F:RNA polymerase II cis-regulatory region sequence-specific DNA binding"/>
    <property type="evidence" value="ECO:0000318"/>
    <property type="project" value="GO_Central"/>
</dbReference>
<dbReference type="GO" id="GO:0060392">
    <property type="term" value="P:negative regulation of SMAD protein signal transduction"/>
    <property type="evidence" value="ECO:0007669"/>
    <property type="project" value="Ensembl"/>
</dbReference>
<dbReference type="GO" id="GO:0000122">
    <property type="term" value="P:negative regulation of transcription by RNA polymerase II"/>
    <property type="evidence" value="ECO:0000318"/>
    <property type="project" value="GO_Central"/>
</dbReference>
<dbReference type="GO" id="GO:0010626">
    <property type="term" value="P:negative regulation of Schwann cell proliferation"/>
    <property type="evidence" value="ECO:0007669"/>
    <property type="project" value="Ensembl"/>
</dbReference>
<dbReference type="HOGENOM" id="CLU_025786_0_0_1"/>
<dbReference type="GO" id="GO:0005634">
    <property type="term" value="C:nucleus"/>
    <property type="evidence" value="ECO:0000318"/>
    <property type="project" value="GO_Central"/>
</dbReference>
<dbReference type="GO" id="GO:0030512">
    <property type="term" value="P:negative regulation of transforming growth factor beta receptor signaling pathway"/>
    <property type="evidence" value="ECO:0000318"/>
    <property type="project" value="GO_Central"/>
</dbReference>
<dbReference type="GO" id="GO:0005737">
    <property type="term" value="C:cytoplasm"/>
    <property type="evidence" value="ECO:0000318"/>
    <property type="project" value="GO_Central"/>
</dbReference>
<dbReference type="SUPFAM" id="SSF46955">
    <property type="entry name" value="Putative DNA-binding domain"/>
    <property type="match status" value="1"/>
</dbReference>
<dbReference type="Proteomes" id="UP000002277">
    <property type="component" value="Chromosome 1"/>
</dbReference>
<dbReference type="GO" id="GO:0042802">
    <property type="term" value="F:identical protein binding"/>
    <property type="evidence" value="ECO:0007669"/>
    <property type="project" value="Ensembl"/>
</dbReference>
<dbReference type="GO" id="GO:0140297">
    <property type="term" value="F:DNA-binding transcription factor binding"/>
    <property type="evidence" value="ECO:0007669"/>
    <property type="project" value="Ensembl"/>
</dbReference>
<evidence type="ECO:0000256" key="5">
    <source>
        <dbReference type="SAM" id="MobiDB-lite"/>
    </source>
</evidence>
<dbReference type="GO" id="GO:0032926">
    <property type="term" value="P:negative regulation of activin receptor signaling pathway"/>
    <property type="evidence" value="ECO:0007669"/>
    <property type="project" value="Ensembl"/>
</dbReference>
<dbReference type="EMBL" id="AACZ04009652">
    <property type="status" value="NOT_ANNOTATED_CDS"/>
    <property type="molecule type" value="Genomic_DNA"/>
</dbReference>
<evidence type="ECO:0000256" key="2">
    <source>
        <dbReference type="ARBA" id="ARBA00022369"/>
    </source>
</evidence>
<feature type="domain" description="c-SKI SMAD4-binding" evidence="6">
    <location>
        <begin position="209"/>
        <end position="304"/>
    </location>
</feature>
<dbReference type="EMBL" id="AACZ04009651">
    <property type="status" value="NOT_ANNOTATED_CDS"/>
    <property type="molecule type" value="Genomic_DNA"/>
</dbReference>
<dbReference type="PANTHER" id="PTHR10005:SF15">
    <property type="entry name" value="SKI ONCOGENE"/>
    <property type="match status" value="1"/>
</dbReference>
<feature type="region of interest" description="Disordered" evidence="5">
    <location>
        <begin position="448"/>
        <end position="548"/>
    </location>
</feature>
<dbReference type="EMBL" id="AACZ04009649">
    <property type="status" value="NOT_ANNOTATED_CDS"/>
    <property type="molecule type" value="Genomic_DNA"/>
</dbReference>
<dbReference type="GO" id="GO:0031625">
    <property type="term" value="F:ubiquitin protein ligase binding"/>
    <property type="evidence" value="ECO:0007669"/>
    <property type="project" value="Ensembl"/>
</dbReference>
<dbReference type="GO" id="GO:0014902">
    <property type="term" value="P:myotube differentiation"/>
    <property type="evidence" value="ECO:0007669"/>
    <property type="project" value="Ensembl"/>
</dbReference>
<dbReference type="Pfam" id="PF02437">
    <property type="entry name" value="Ski_Sno_DHD"/>
    <property type="match status" value="1"/>
</dbReference>
<evidence type="ECO:0000256" key="4">
    <source>
        <dbReference type="SAM" id="Coils"/>
    </source>
</evidence>
<evidence type="ECO:0000313" key="8">
    <source>
        <dbReference type="Proteomes" id="UP000002277"/>
    </source>
</evidence>
<dbReference type="Gene3D" id="3.10.390.10">
    <property type="entry name" value="SAND domain-like"/>
    <property type="match status" value="1"/>
</dbReference>
<reference evidence="7 8" key="1">
    <citation type="journal article" date="2005" name="Nature">
        <title>Initial sequence of the chimpanzee genome and comparison with the human genome.</title>
        <authorList>
            <consortium name="Chimpanzee sequencing and analysis consortium"/>
        </authorList>
    </citation>
    <scope>NUCLEOTIDE SEQUENCE [LARGE SCALE GENOMIC DNA]</scope>
</reference>
<dbReference type="EMBL" id="AACZ04001448">
    <property type="status" value="NOT_ANNOTATED_CDS"/>
    <property type="molecule type" value="Genomic_DNA"/>
</dbReference>
<dbReference type="GO" id="GO:0005813">
    <property type="term" value="C:centrosome"/>
    <property type="evidence" value="ECO:0007669"/>
    <property type="project" value="Ensembl"/>
</dbReference>
<dbReference type="GO" id="GO:0046332">
    <property type="term" value="F:SMAD binding"/>
    <property type="evidence" value="ECO:0000318"/>
    <property type="project" value="GO_Central"/>
</dbReference>
<dbReference type="GO" id="GO:0016605">
    <property type="term" value="C:PML body"/>
    <property type="evidence" value="ECO:0007669"/>
    <property type="project" value="Ensembl"/>
</dbReference>
<dbReference type="FunFam" id="3.10.390.10:FF:000002">
    <property type="entry name" value="Putative ski oncogene"/>
    <property type="match status" value="1"/>
</dbReference>
<dbReference type="Pfam" id="PF08782">
    <property type="entry name" value="c-SKI_SMAD_bind"/>
    <property type="match status" value="1"/>
</dbReference>
<sequence length="736" mass="80858">MEAAPHPGLQKTLEQFHLSSMSSLGGPAAFSARWAQEAYKKESAKEAGAAAVPAPVPAATEPPPVLHLPAIQPPPPVLPGPFFMPSDRSTERCETVLEGETISCFVVGGEKRLCLPQILNSVLRDFSLQQINAVCDELHIYCSRCTADQLEILKVMGILPFSAPSCGLITKTDAERLCNALLYGGAYPPPCKKELAASLALGLELSERSVRVYHECFGKCKGLLVPELYSSPSAACIQCLDCRLMYPPHKFVVHSHKALENRTCHWGFDSANWRAYILLSQDYTGKEEQARLGRCLDDVKEKFDYGNKYKRRVPRVSSEPPASIRPKTDDTSSQSPAPSEKDKPSSWLRTLAGSSNKVLWAAGGSTCPLLRSLGCVHPRQRLSAFRPWSPAVSASEKELSPHLPALIRDSFYSYKSFETAVAPNVALAPPAQQKVVSSPPCAAAVSRAPEPLATCTQPRKRKLTVDTPGAPETLAPVAAPEEDKDSEAEVEVESREECTFTSSLSSLSSPSFTSSSSAKDLGSPGARALPSAVPDAAAPADAPSGLEAELEHLRQALEGGLDTKEAKEKFLHEVVKMRVKQEEKLSAALQAKRSLHQELEFLRVAKKEKLREATEAKRNLRKEIERLRAENEKKMKEANESRLRLKRELEQARQARVCDKGCEAGRLRAKYSAQIEDLQVKLQHAEADREQLRADLLREREAREHLEKVVKELQEQLWPRARPEAAGSEGAAELEP</sequence>
<dbReference type="InterPro" id="IPR014890">
    <property type="entry name" value="c-SKI_SMAD4-bd_dom"/>
</dbReference>
<dbReference type="InParanoid" id="H2PXU5"/>
<dbReference type="OMA" id="LYKRESA"/>
<dbReference type="EMBL" id="AACZ04009650">
    <property type="status" value="NOT_ANNOTATED_CDS"/>
    <property type="molecule type" value="Genomic_DNA"/>
</dbReference>
<dbReference type="GO" id="GO:0045668">
    <property type="term" value="P:negative regulation of osteoblast differentiation"/>
    <property type="evidence" value="ECO:0007669"/>
    <property type="project" value="Ensembl"/>
</dbReference>
<proteinExistence type="inferred from homology"/>
<dbReference type="InterPro" id="IPR023216">
    <property type="entry name" value="Tscrpt_reg_SKI_SnoN"/>
</dbReference>
<dbReference type="SMART" id="SM01046">
    <property type="entry name" value="c-SKI_SMAD_bind"/>
    <property type="match status" value="1"/>
</dbReference>
<dbReference type="VGNC" id="VGNC:11006">
    <property type="gene designation" value="SKI"/>
</dbReference>
<dbReference type="InterPro" id="IPR037000">
    <property type="entry name" value="Ski_DNA-bd_sf"/>
</dbReference>
<dbReference type="CDD" id="cd21083">
    <property type="entry name" value="DHD_Ski"/>
    <property type="match status" value="1"/>
</dbReference>
<dbReference type="GeneTree" id="ENSGT00940000160546"/>
<feature type="compositionally biased region" description="Low complexity" evidence="5">
    <location>
        <begin position="526"/>
        <end position="547"/>
    </location>
</feature>
<evidence type="ECO:0000256" key="1">
    <source>
        <dbReference type="ARBA" id="ARBA00009513"/>
    </source>
</evidence>
<dbReference type="AlphaFoldDB" id="H2PXU5"/>
<dbReference type="InterPro" id="IPR010919">
    <property type="entry name" value="SAND-like_dom_sf"/>
</dbReference>
<reference evidence="7" key="2">
    <citation type="submission" date="2025-08" db="UniProtKB">
        <authorList>
            <consortium name="Ensembl"/>
        </authorList>
    </citation>
    <scope>IDENTIFICATION</scope>
</reference>
<dbReference type="PANTHER" id="PTHR10005">
    <property type="entry name" value="SKI ONCOGENE-RELATED"/>
    <property type="match status" value="1"/>
</dbReference>
<organism evidence="7 8">
    <name type="scientific">Pan troglodytes</name>
    <name type="common">Chimpanzee</name>
    <dbReference type="NCBI Taxonomy" id="9598"/>
    <lineage>
        <taxon>Eukaryota</taxon>
        <taxon>Metazoa</taxon>
        <taxon>Chordata</taxon>
        <taxon>Craniata</taxon>
        <taxon>Vertebrata</taxon>
        <taxon>Euteleostomi</taxon>
        <taxon>Mammalia</taxon>
        <taxon>Eutheria</taxon>
        <taxon>Euarchontoglires</taxon>
        <taxon>Primates</taxon>
        <taxon>Haplorrhini</taxon>
        <taxon>Catarrhini</taxon>
        <taxon>Hominidae</taxon>
        <taxon>Pan</taxon>
    </lineage>
</organism>
<keyword evidence="4" id="KW-0175">Coiled coil</keyword>
<name>H2PXU5_PANTR</name>
<feature type="compositionally biased region" description="Low complexity" evidence="5">
    <location>
        <begin position="499"/>
        <end position="517"/>
    </location>
</feature>
<dbReference type="eggNOG" id="ENOG502QTF6">
    <property type="taxonomic scope" value="Eukaryota"/>
</dbReference>
<reference evidence="7" key="3">
    <citation type="submission" date="2025-09" db="UniProtKB">
        <authorList>
            <consortium name="Ensembl"/>
        </authorList>
    </citation>
    <scope>IDENTIFICATION</scope>
</reference>
<evidence type="ECO:0000313" key="9">
    <source>
        <dbReference type="VGNC" id="VGNC:11006"/>
    </source>
</evidence>
<comment type="similarity">
    <text evidence="1">Belongs to the SKI family.</text>
</comment>
<dbReference type="InterPro" id="IPR003380">
    <property type="entry name" value="SKI/SNO/DAC"/>
</dbReference>
<dbReference type="FunFam" id="3.10.260.20:FF:000002">
    <property type="entry name" value="SKI-like oncogene a"/>
    <property type="match status" value="1"/>
</dbReference>
<evidence type="ECO:0000256" key="3">
    <source>
        <dbReference type="ARBA" id="ARBA00032146"/>
    </source>
</evidence>
<dbReference type="Ensembl" id="ENSPTRT00000000100.4">
    <property type="protein sequence ID" value="ENSPTRP00000000080.4"/>
    <property type="gene ID" value="ENSPTRG00000000047.4"/>
</dbReference>
<dbReference type="EMBL" id="AACZ04001447">
    <property type="status" value="NOT_ANNOTATED_CDS"/>
    <property type="molecule type" value="Genomic_DNA"/>
</dbReference>
<feature type="region of interest" description="Disordered" evidence="5">
    <location>
        <begin position="313"/>
        <end position="347"/>
    </location>
</feature>
<evidence type="ECO:0000313" key="7">
    <source>
        <dbReference type="Ensembl" id="ENSPTRP00000000080.4"/>
    </source>
</evidence>
<dbReference type="InterPro" id="IPR047315">
    <property type="entry name" value="DHD_Ski"/>
</dbReference>
<dbReference type="Gene3D" id="3.10.260.20">
    <property type="entry name" value="Ski"/>
    <property type="match status" value="1"/>
</dbReference>
<feature type="coiled-coil region" evidence="4">
    <location>
        <begin position="599"/>
        <end position="716"/>
    </location>
</feature>
<evidence type="ECO:0000259" key="6">
    <source>
        <dbReference type="SMART" id="SM01046"/>
    </source>
</evidence>
<dbReference type="FunCoup" id="H2PXU5">
    <property type="interactions" value="949"/>
</dbReference>
<dbReference type="GO" id="GO:0005667">
    <property type="term" value="C:transcription regulator complex"/>
    <property type="evidence" value="ECO:0000318"/>
    <property type="project" value="GO_Central"/>
</dbReference>
<gene>
    <name evidence="7 9" type="primary">SKI</name>
</gene>
<keyword evidence="8" id="KW-1185">Reference proteome</keyword>
<dbReference type="SUPFAM" id="SSF63763">
    <property type="entry name" value="SAND domain-like"/>
    <property type="match status" value="1"/>
</dbReference>
<feature type="compositionally biased region" description="Acidic residues" evidence="5">
    <location>
        <begin position="480"/>
        <end position="491"/>
    </location>
</feature>